<keyword evidence="1" id="KW-0732">Signal</keyword>
<protein>
    <submittedName>
        <fullName evidence="2">Xylobiose transport system substrate-binding protein</fullName>
    </submittedName>
</protein>
<dbReference type="Proteomes" id="UP000776164">
    <property type="component" value="Unassembled WGS sequence"/>
</dbReference>
<dbReference type="Gene3D" id="3.40.190.10">
    <property type="entry name" value="Periplasmic binding protein-like II"/>
    <property type="match status" value="2"/>
</dbReference>
<dbReference type="InterPro" id="IPR050490">
    <property type="entry name" value="Bact_solute-bd_prot1"/>
</dbReference>
<evidence type="ECO:0000313" key="3">
    <source>
        <dbReference type="Proteomes" id="UP000776164"/>
    </source>
</evidence>
<evidence type="ECO:0000313" key="2">
    <source>
        <dbReference type="EMBL" id="MBM7470471.1"/>
    </source>
</evidence>
<feature type="signal peptide" evidence="1">
    <location>
        <begin position="1"/>
        <end position="33"/>
    </location>
</feature>
<sequence length="433" mass="45392">MNIKNKRVKALVSLGIAGSLVLGLGACASSGGAAGGGDKSIQLWVLQDQLDSAQKAAVETFNKTSDVKIVYNEIANDGYQDKVRTAMGSNQAPDIFFNWSGGSIRDYVDAGKLLSLDDAIAKDPSFKDAFVPSIFDVGQIDGKQYAVPMRGTQPVVMFYNKSVLSSAGVTAPTSMADVMADIPKLAAAGVTPFALAGAGSWTELMWLEYLVDRIGGPEVFKKIEGGDTTGWSDPAILEAATQIKTLVDAGAFGTNFGSVNYGSGGTSTLLAEGRAGMQLMGTWEFATQLGENPDFAKNDLGYVAFPSVAGGAGDPSDVVGNPSNYFSVNSATKYPDTAIAFLKSLSSAEYTDALLAGGEVPTTTATATKLDTTPNPDFANFQFDLVKNAPSFQLSWDQAISPTISAPLLTELQKLFNGQDTPEQFVAAVLALK</sequence>
<proteinExistence type="predicted"/>
<feature type="chain" id="PRO_5045913078" evidence="1">
    <location>
        <begin position="34"/>
        <end position="433"/>
    </location>
</feature>
<reference evidence="2 3" key="1">
    <citation type="submission" date="2021-01" db="EMBL/GenBank/DDBJ databases">
        <title>Sequencing the genomes of 1000 actinobacteria strains.</title>
        <authorList>
            <person name="Klenk H.-P."/>
        </authorList>
    </citation>
    <scope>NUCLEOTIDE SEQUENCE [LARGE SCALE GENOMIC DNA]</scope>
    <source>
        <strain evidence="2 3">DSM 13057</strain>
    </source>
</reference>
<organism evidence="2 3">
    <name type="scientific">Subtercola frigoramans</name>
    <dbReference type="NCBI Taxonomy" id="120298"/>
    <lineage>
        <taxon>Bacteria</taxon>
        <taxon>Bacillati</taxon>
        <taxon>Actinomycetota</taxon>
        <taxon>Actinomycetes</taxon>
        <taxon>Micrococcales</taxon>
        <taxon>Microbacteriaceae</taxon>
        <taxon>Subtercola</taxon>
    </lineage>
</organism>
<evidence type="ECO:0000256" key="1">
    <source>
        <dbReference type="SAM" id="SignalP"/>
    </source>
</evidence>
<dbReference type="EMBL" id="JAFBBU010000001">
    <property type="protein sequence ID" value="MBM7470471.1"/>
    <property type="molecule type" value="Genomic_DNA"/>
</dbReference>
<gene>
    <name evidence="2" type="ORF">JOE66_000105</name>
</gene>
<accession>A0ABS2L059</accession>
<dbReference type="SUPFAM" id="SSF53850">
    <property type="entry name" value="Periplasmic binding protein-like II"/>
    <property type="match status" value="1"/>
</dbReference>
<dbReference type="PANTHER" id="PTHR43649">
    <property type="entry name" value="ARABINOSE-BINDING PROTEIN-RELATED"/>
    <property type="match status" value="1"/>
</dbReference>
<dbReference type="RefSeq" id="WP_205106220.1">
    <property type="nucleotide sequence ID" value="NZ_BAAAHT010000001.1"/>
</dbReference>
<comment type="caution">
    <text evidence="2">The sequence shown here is derived from an EMBL/GenBank/DDBJ whole genome shotgun (WGS) entry which is preliminary data.</text>
</comment>
<dbReference type="PANTHER" id="PTHR43649:SF14">
    <property type="entry name" value="BLR3389 PROTEIN"/>
    <property type="match status" value="1"/>
</dbReference>
<keyword evidence="3" id="KW-1185">Reference proteome</keyword>
<dbReference type="PROSITE" id="PS51257">
    <property type="entry name" value="PROKAR_LIPOPROTEIN"/>
    <property type="match status" value="1"/>
</dbReference>
<dbReference type="InterPro" id="IPR006059">
    <property type="entry name" value="SBP"/>
</dbReference>
<name>A0ABS2L059_9MICO</name>
<dbReference type="Pfam" id="PF01547">
    <property type="entry name" value="SBP_bac_1"/>
    <property type="match status" value="1"/>
</dbReference>